<dbReference type="Proteomes" id="UP000245765">
    <property type="component" value="Unassembled WGS sequence"/>
</dbReference>
<comment type="caution">
    <text evidence="2">The sequence shown here is derived from an EMBL/GenBank/DDBJ whole genome shotgun (WGS) entry which is preliminary data.</text>
</comment>
<dbReference type="InterPro" id="IPR021735">
    <property type="entry name" value="DUF3306"/>
</dbReference>
<protein>
    <submittedName>
        <fullName evidence="2">DUF3306 domain-containing protein</fullName>
    </submittedName>
</protein>
<dbReference type="EMBL" id="QGNA01000004">
    <property type="protein sequence ID" value="PWS35680.1"/>
    <property type="molecule type" value="Genomic_DNA"/>
</dbReference>
<keyword evidence="3" id="KW-1185">Reference proteome</keyword>
<dbReference type="Pfam" id="PF11748">
    <property type="entry name" value="DUF3306"/>
    <property type="match status" value="1"/>
</dbReference>
<organism evidence="2 3">
    <name type="scientific">Falsiroseomonas bella</name>
    <dbReference type="NCBI Taxonomy" id="2184016"/>
    <lineage>
        <taxon>Bacteria</taxon>
        <taxon>Pseudomonadati</taxon>
        <taxon>Pseudomonadota</taxon>
        <taxon>Alphaproteobacteria</taxon>
        <taxon>Acetobacterales</taxon>
        <taxon>Roseomonadaceae</taxon>
        <taxon>Falsiroseomonas</taxon>
    </lineage>
</organism>
<dbReference type="OrthoDB" id="8100830at2"/>
<feature type="region of interest" description="Disordered" evidence="1">
    <location>
        <begin position="160"/>
        <end position="222"/>
    </location>
</feature>
<evidence type="ECO:0000313" key="2">
    <source>
        <dbReference type="EMBL" id="PWS35680.1"/>
    </source>
</evidence>
<evidence type="ECO:0000256" key="1">
    <source>
        <dbReference type="SAM" id="MobiDB-lite"/>
    </source>
</evidence>
<name>A0A317F952_9PROT</name>
<feature type="compositionally biased region" description="Basic residues" evidence="1">
    <location>
        <begin position="212"/>
        <end position="222"/>
    </location>
</feature>
<feature type="compositionally biased region" description="Low complexity" evidence="1">
    <location>
        <begin position="33"/>
        <end position="46"/>
    </location>
</feature>
<reference evidence="3" key="1">
    <citation type="submission" date="2018-05" db="EMBL/GenBank/DDBJ databases">
        <authorList>
            <person name="Du Z."/>
            <person name="Wang X."/>
        </authorList>
    </citation>
    <scope>NUCLEOTIDE SEQUENCE [LARGE SCALE GENOMIC DNA]</scope>
    <source>
        <strain evidence="3">CQN31</strain>
    </source>
</reference>
<feature type="region of interest" description="Disordered" evidence="1">
    <location>
        <begin position="1"/>
        <end position="68"/>
    </location>
</feature>
<sequence>MSGEAPGPGFLARWSRRKREALAEPDSPPSEAPPAAEALPEPAAETAAERAVETGAGSQVERPACPIPSLPAIDPASLPPIEELTAESDFALFLRPGVPAGLRNAALRRMWSLDPAIRDYIGPVEYQWDFNAPGGLPVGFASELVGDVKKLLAQAIGEVPAEPREAEAQPALDDGAPQEPQVELAAGEPGPDEPVAATPEPALPEPEPAPTPRRRHGSALPA</sequence>
<feature type="compositionally biased region" description="Pro residues" evidence="1">
    <location>
        <begin position="201"/>
        <end position="211"/>
    </location>
</feature>
<proteinExistence type="predicted"/>
<dbReference type="AlphaFoldDB" id="A0A317F952"/>
<accession>A0A317F952</accession>
<evidence type="ECO:0000313" key="3">
    <source>
        <dbReference type="Proteomes" id="UP000245765"/>
    </source>
</evidence>
<gene>
    <name evidence="2" type="ORF">DFH01_19010</name>
</gene>
<dbReference type="RefSeq" id="WP_109872046.1">
    <property type="nucleotide sequence ID" value="NZ_QGNA01000004.1"/>
</dbReference>